<evidence type="ECO:0000313" key="2">
    <source>
        <dbReference type="EMBL" id="MBF1129703.1"/>
    </source>
</evidence>
<evidence type="ECO:0000313" key="3">
    <source>
        <dbReference type="Proteomes" id="UP000757890"/>
    </source>
</evidence>
<proteinExistence type="predicted"/>
<dbReference type="EMBL" id="JABZMK010000046">
    <property type="protein sequence ID" value="MBF1129703.1"/>
    <property type="molecule type" value="Genomic_DNA"/>
</dbReference>
<comment type="caution">
    <text evidence="2">The sequence shown here is derived from an EMBL/GenBank/DDBJ whole genome shotgun (WGS) entry which is preliminary data.</text>
</comment>
<dbReference type="AlphaFoldDB" id="A0A930BAU0"/>
<dbReference type="Proteomes" id="UP000757890">
    <property type="component" value="Unassembled WGS sequence"/>
</dbReference>
<evidence type="ECO:0000256" key="1">
    <source>
        <dbReference type="SAM" id="MobiDB-lite"/>
    </source>
</evidence>
<name>A0A930BAU0_9FIRM</name>
<organism evidence="2 3">
    <name type="scientific">Dialister invisus</name>
    <dbReference type="NCBI Taxonomy" id="218538"/>
    <lineage>
        <taxon>Bacteria</taxon>
        <taxon>Bacillati</taxon>
        <taxon>Bacillota</taxon>
        <taxon>Negativicutes</taxon>
        <taxon>Veillonellales</taxon>
        <taxon>Veillonellaceae</taxon>
        <taxon>Dialister</taxon>
    </lineage>
</organism>
<gene>
    <name evidence="2" type="ORF">HXL70_06625</name>
</gene>
<feature type="compositionally biased region" description="Basic residues" evidence="1">
    <location>
        <begin position="131"/>
        <end position="154"/>
    </location>
</feature>
<feature type="region of interest" description="Disordered" evidence="1">
    <location>
        <begin position="73"/>
        <end position="154"/>
    </location>
</feature>
<protein>
    <submittedName>
        <fullName evidence="2">Uncharacterized protein</fullName>
    </submittedName>
</protein>
<reference evidence="2" key="1">
    <citation type="submission" date="2020-04" db="EMBL/GenBank/DDBJ databases">
        <title>Deep metagenomics examines the oral microbiome during advanced dental caries in children, revealing novel taxa and co-occurrences with host molecules.</title>
        <authorList>
            <person name="Baker J.L."/>
            <person name="Morton J.T."/>
            <person name="Dinis M."/>
            <person name="Alvarez R."/>
            <person name="Tran N.C."/>
            <person name="Knight R."/>
            <person name="Edlund A."/>
        </authorList>
    </citation>
    <scope>NUCLEOTIDE SEQUENCE</scope>
    <source>
        <strain evidence="2">JCVI_32_bin.14</strain>
    </source>
</reference>
<sequence>MYKDGDYRGLSLEDVILAIHDELRENRAFLQMSLLDPDPDNRPAEALRIRKIMELAGVMENVLDTLMRDTCGSEAEAGHDGEEIPCREESEGGIDVEYRSHTPGKPDESENIEQNQDRDAVGDEAEDVKKKKDKTKKGKKSKKDKKGKKKGKKK</sequence>
<feature type="compositionally biased region" description="Basic and acidic residues" evidence="1">
    <location>
        <begin position="76"/>
        <end position="108"/>
    </location>
</feature>
<accession>A0A930BAU0</accession>